<comment type="caution">
    <text evidence="1">The sequence shown here is derived from an EMBL/GenBank/DDBJ whole genome shotgun (WGS) entry which is preliminary data.</text>
</comment>
<dbReference type="AlphaFoldDB" id="A0A5C6XPF3"/>
<gene>
    <name evidence="1" type="ORF">FRC98_03590</name>
</gene>
<keyword evidence="2" id="KW-1185">Reference proteome</keyword>
<protein>
    <submittedName>
        <fullName evidence="1">Uncharacterized protein</fullName>
    </submittedName>
</protein>
<reference evidence="1 2" key="1">
    <citation type="submission" date="2019-08" db="EMBL/GenBank/DDBJ databases">
        <title>Bradymonadales sp. TMQ4.</title>
        <authorList>
            <person name="Liang Q."/>
        </authorList>
    </citation>
    <scope>NUCLEOTIDE SEQUENCE [LARGE SCALE GENOMIC DNA]</scope>
    <source>
        <strain evidence="1 2">TMQ4</strain>
    </source>
</reference>
<sequence length="90" mass="9979">MVRTREVGASEKRIFFSVLLSAIFEAGEKGRSGHSATRRGNILKFKRLWVDSASREGVLNKKNQKCVDTEESVVAHNAHRGGADRQNNPA</sequence>
<evidence type="ECO:0000313" key="2">
    <source>
        <dbReference type="Proteomes" id="UP000321412"/>
    </source>
</evidence>
<organism evidence="1 2">
    <name type="scientific">Lujinxingia vulgaris</name>
    <dbReference type="NCBI Taxonomy" id="2600176"/>
    <lineage>
        <taxon>Bacteria</taxon>
        <taxon>Deltaproteobacteria</taxon>
        <taxon>Bradymonadales</taxon>
        <taxon>Lujinxingiaceae</taxon>
        <taxon>Lujinxingia</taxon>
    </lineage>
</organism>
<name>A0A5C6XPF3_9DELT</name>
<dbReference type="RefSeq" id="WP_146979917.1">
    <property type="nucleotide sequence ID" value="NZ_VOSM01000001.1"/>
</dbReference>
<dbReference type="Proteomes" id="UP000321412">
    <property type="component" value="Unassembled WGS sequence"/>
</dbReference>
<evidence type="ECO:0000313" key="1">
    <source>
        <dbReference type="EMBL" id="TXD39492.1"/>
    </source>
</evidence>
<accession>A0A5C6XPF3</accession>
<dbReference type="EMBL" id="VOSM01000001">
    <property type="protein sequence ID" value="TXD39492.1"/>
    <property type="molecule type" value="Genomic_DNA"/>
</dbReference>
<proteinExistence type="predicted"/>